<comment type="caution">
    <text evidence="7">The sequence shown here is derived from an EMBL/GenBank/DDBJ whole genome shotgun (WGS) entry which is preliminary data.</text>
</comment>
<evidence type="ECO:0000256" key="1">
    <source>
        <dbReference type="ARBA" id="ARBA00008777"/>
    </source>
</evidence>
<dbReference type="GO" id="GO:0003735">
    <property type="term" value="F:structural constituent of ribosome"/>
    <property type="evidence" value="ECO:0007669"/>
    <property type="project" value="InterPro"/>
</dbReference>
<evidence type="ECO:0000256" key="4">
    <source>
        <dbReference type="ARBA" id="ARBA00035494"/>
    </source>
</evidence>
<dbReference type="PANTHER" id="PTHR14413">
    <property type="entry name" value="RIBOSOMAL PROTEIN L17"/>
    <property type="match status" value="1"/>
</dbReference>
<dbReference type="PROSITE" id="PS01167">
    <property type="entry name" value="RIBOSOMAL_L17"/>
    <property type="match status" value="1"/>
</dbReference>
<evidence type="ECO:0000256" key="3">
    <source>
        <dbReference type="ARBA" id="ARBA00023274"/>
    </source>
</evidence>
<sequence length="116" mass="13340">MRHKKDIRKFSRNKSHRKSLLRNMAISFIQNKRIITTEAKAKQLKRVVEKLITTGKTKDLASIRKINAYLNHPETTAMVIELGQKFKERNGGYIKIIKIGCRSGDASKMAVIQMVE</sequence>
<dbReference type="Proteomes" id="UP000485562">
    <property type="component" value="Unassembled WGS sequence"/>
</dbReference>
<dbReference type="EMBL" id="MWDQ01000150">
    <property type="protein sequence ID" value="OQB71766.1"/>
    <property type="molecule type" value="Genomic_DNA"/>
</dbReference>
<evidence type="ECO:0000256" key="2">
    <source>
        <dbReference type="ARBA" id="ARBA00022980"/>
    </source>
</evidence>
<evidence type="ECO:0000256" key="5">
    <source>
        <dbReference type="RuleBase" id="RU000660"/>
    </source>
</evidence>
<keyword evidence="3 5" id="KW-0687">Ribonucleoprotein</keyword>
<organism evidence="7">
    <name type="scientific">candidate division TA06 bacterium ADurb.Bin131</name>
    <dbReference type="NCBI Taxonomy" id="1852827"/>
    <lineage>
        <taxon>Bacteria</taxon>
        <taxon>Bacteria division TA06</taxon>
    </lineage>
</organism>
<reference evidence="7" key="1">
    <citation type="submission" date="2017-02" db="EMBL/GenBank/DDBJ databases">
        <title>Delving into the versatile metabolic prowess of the omnipresent phylum Bacteroidetes.</title>
        <authorList>
            <person name="Nobu M.K."/>
            <person name="Mei R."/>
            <person name="Narihiro T."/>
            <person name="Kuroda K."/>
            <person name="Liu W.-T."/>
        </authorList>
    </citation>
    <scope>NUCLEOTIDE SEQUENCE</scope>
    <source>
        <strain evidence="7">ADurb.Bin131</strain>
    </source>
</reference>
<dbReference type="InterPro" id="IPR000456">
    <property type="entry name" value="Ribosomal_bL17"/>
</dbReference>
<protein>
    <recommendedName>
        <fullName evidence="4 6">50S ribosomal protein L17</fullName>
    </recommendedName>
</protein>
<dbReference type="Pfam" id="PF01196">
    <property type="entry name" value="Ribosomal_L17"/>
    <property type="match status" value="1"/>
</dbReference>
<keyword evidence="2 5" id="KW-0689">Ribosomal protein</keyword>
<dbReference type="NCBIfam" id="TIGR00059">
    <property type="entry name" value="L17"/>
    <property type="match status" value="1"/>
</dbReference>
<dbReference type="AlphaFoldDB" id="A0A1V6C4G7"/>
<evidence type="ECO:0000256" key="6">
    <source>
        <dbReference type="RuleBase" id="RU000661"/>
    </source>
</evidence>
<dbReference type="PANTHER" id="PTHR14413:SF16">
    <property type="entry name" value="LARGE RIBOSOMAL SUBUNIT PROTEIN BL17M"/>
    <property type="match status" value="1"/>
</dbReference>
<comment type="similarity">
    <text evidence="1 5">Belongs to the bacterial ribosomal protein bL17 family.</text>
</comment>
<dbReference type="Gene3D" id="3.90.1030.10">
    <property type="entry name" value="Ribosomal protein L17"/>
    <property type="match status" value="1"/>
</dbReference>
<evidence type="ECO:0000313" key="7">
    <source>
        <dbReference type="EMBL" id="OQB71766.1"/>
    </source>
</evidence>
<dbReference type="GO" id="GO:0006412">
    <property type="term" value="P:translation"/>
    <property type="evidence" value="ECO:0007669"/>
    <property type="project" value="InterPro"/>
</dbReference>
<dbReference type="SUPFAM" id="SSF64263">
    <property type="entry name" value="Prokaryotic ribosomal protein L17"/>
    <property type="match status" value="1"/>
</dbReference>
<gene>
    <name evidence="7" type="primary">rplQ</name>
    <name evidence="7" type="ORF">BWX89_01687</name>
</gene>
<dbReference type="GO" id="GO:0022625">
    <property type="term" value="C:cytosolic large ribosomal subunit"/>
    <property type="evidence" value="ECO:0007669"/>
    <property type="project" value="TreeGrafter"/>
</dbReference>
<name>A0A1V6C4G7_UNCT6</name>
<dbReference type="InterPro" id="IPR036373">
    <property type="entry name" value="Ribosomal_bL17_sf"/>
</dbReference>
<dbReference type="InterPro" id="IPR047859">
    <property type="entry name" value="Ribosomal_bL17_CS"/>
</dbReference>
<proteinExistence type="inferred from homology"/>
<accession>A0A1V6C4G7</accession>